<sequence>MKLQHYHNDSRDYEQYYLQQVGNGLPVFHGARVQKGHGLGNILGGLFRSAMPLFQRGLRRLEKKLSALELKSWRTSSMEPLYVEHEKPVVYGQAEGSQSGRHLLLREQKMLKGVRLHQQLSLQKNLETYLSREFPSCLSFTNNPASEPNRN</sequence>
<proteinExistence type="predicted"/>
<dbReference type="Proteomes" id="UP001152320">
    <property type="component" value="Chromosome 22"/>
</dbReference>
<dbReference type="EMBL" id="JAIZAY010000022">
    <property type="protein sequence ID" value="KAJ8020741.1"/>
    <property type="molecule type" value="Genomic_DNA"/>
</dbReference>
<name>A0A9Q0YFR8_HOLLE</name>
<accession>A0A9Q0YFR8</accession>
<evidence type="ECO:0000313" key="2">
    <source>
        <dbReference type="Proteomes" id="UP001152320"/>
    </source>
</evidence>
<organism evidence="1 2">
    <name type="scientific">Holothuria leucospilota</name>
    <name type="common">Black long sea cucumber</name>
    <name type="synonym">Mertensiothuria leucospilota</name>
    <dbReference type="NCBI Taxonomy" id="206669"/>
    <lineage>
        <taxon>Eukaryota</taxon>
        <taxon>Metazoa</taxon>
        <taxon>Echinodermata</taxon>
        <taxon>Eleutherozoa</taxon>
        <taxon>Echinozoa</taxon>
        <taxon>Holothuroidea</taxon>
        <taxon>Aspidochirotacea</taxon>
        <taxon>Aspidochirotida</taxon>
        <taxon>Holothuriidae</taxon>
        <taxon>Holothuria</taxon>
    </lineage>
</organism>
<protein>
    <submittedName>
        <fullName evidence="1">Uncharacterized protein</fullName>
    </submittedName>
</protein>
<gene>
    <name evidence="1" type="ORF">HOLleu_40415</name>
</gene>
<reference evidence="1" key="1">
    <citation type="submission" date="2021-10" db="EMBL/GenBank/DDBJ databases">
        <title>Tropical sea cucumber genome reveals ecological adaptation and Cuvierian tubules defense mechanism.</title>
        <authorList>
            <person name="Chen T."/>
        </authorList>
    </citation>
    <scope>NUCLEOTIDE SEQUENCE</scope>
    <source>
        <strain evidence="1">Nanhai2018</strain>
        <tissue evidence="1">Muscle</tissue>
    </source>
</reference>
<evidence type="ECO:0000313" key="1">
    <source>
        <dbReference type="EMBL" id="KAJ8020741.1"/>
    </source>
</evidence>
<comment type="caution">
    <text evidence="1">The sequence shown here is derived from an EMBL/GenBank/DDBJ whole genome shotgun (WGS) entry which is preliminary data.</text>
</comment>
<keyword evidence="2" id="KW-1185">Reference proteome</keyword>
<dbReference type="AlphaFoldDB" id="A0A9Q0YFR8"/>